<dbReference type="KEGG" id="vg:3346317"/>
<reference evidence="2 3" key="1">
    <citation type="journal article" date="2005" name="J. Virol.">
        <title>Genome of deerpox virus.</title>
        <authorList>
            <person name="Afonso C.L."/>
            <person name="Delhon G."/>
            <person name="Tulman E.R."/>
            <person name="Lu Z."/>
            <person name="Zsak A."/>
            <person name="Becerra V.M."/>
            <person name="Zsak L."/>
            <person name="Kutish G.F."/>
            <person name="Rock D.L."/>
        </authorList>
    </citation>
    <scope>NUCLEOTIDE SEQUENCE [LARGE SCALE GENOMIC DNA]</scope>
    <source>
        <strain evidence="3">Mule deer/United States/W-848-83/1983</strain>
    </source>
</reference>
<dbReference type="EMBL" id="AY689436">
    <property type="protein sequence ID" value="ABI99178.1"/>
    <property type="molecule type" value="Genomic_DNA"/>
</dbReference>
<dbReference type="Gene3D" id="2.60.40.10">
    <property type="entry name" value="Immunoglobulins"/>
    <property type="match status" value="1"/>
</dbReference>
<organismHost>
    <name type="scientific">Odocoileus hemionus</name>
    <name type="common">Mule deer</name>
    <name type="synonym">Cervus hemionus</name>
    <dbReference type="NCBI Taxonomy" id="9872"/>
</organismHost>
<dbReference type="OrthoDB" id="24112at10239"/>
<keyword evidence="3" id="KW-1185">Reference proteome</keyword>
<dbReference type="Proteomes" id="UP000000866">
    <property type="component" value="Segment"/>
</dbReference>
<dbReference type="GeneID" id="3346317"/>
<gene>
    <name evidence="2" type="ORF">DpV83gp021</name>
</gene>
<dbReference type="Pfam" id="PF22009">
    <property type="entry name" value="YLDV-IL18BP-like"/>
    <property type="match status" value="1"/>
</dbReference>
<feature type="domain" description="Interleukin-18-binding protein-like" evidence="1">
    <location>
        <begin position="27"/>
        <end position="129"/>
    </location>
</feature>
<dbReference type="RefSeq" id="YP_227398.1">
    <property type="nucleotide sequence ID" value="NC_006966.1"/>
</dbReference>
<evidence type="ECO:0000313" key="2">
    <source>
        <dbReference type="EMBL" id="ABI99178.1"/>
    </source>
</evidence>
<sequence>MIKGILIFSIIYFTAVYGKNDCVKKRDLVIHVPTKQTEETILECRGTTYFKQYGYVYWIIGDNMLVNQADKNHYSENLQIPTKKTDCYNLPEAYLTLKNITEEMKHTKISCVLVDLKTPLKETIILQNIWDCFNTSSYSLP</sequence>
<name>Q08FX9_DPV83</name>
<protein>
    <submittedName>
        <fullName evidence="2">IL-18 binding protein</fullName>
    </submittedName>
</protein>
<evidence type="ECO:0000313" key="3">
    <source>
        <dbReference type="Proteomes" id="UP000000866"/>
    </source>
</evidence>
<accession>Q08FX9</accession>
<proteinExistence type="predicted"/>
<dbReference type="InterPro" id="IPR055139">
    <property type="entry name" value="IL18BP-like_dom"/>
</dbReference>
<dbReference type="InterPro" id="IPR013783">
    <property type="entry name" value="Ig-like_fold"/>
</dbReference>
<evidence type="ECO:0000259" key="1">
    <source>
        <dbReference type="Pfam" id="PF22009"/>
    </source>
</evidence>
<organism evidence="2 3">
    <name type="scientific">Deerpox virus (strain Mule deer/United States/W-848-83/1983)</name>
    <name type="common">DPV</name>
    <dbReference type="NCBI Taxonomy" id="305674"/>
    <lineage>
        <taxon>Viruses</taxon>
        <taxon>Varidnaviria</taxon>
        <taxon>Bamfordvirae</taxon>
        <taxon>Nucleocytoviricota</taxon>
        <taxon>Pokkesviricetes</taxon>
        <taxon>Chitovirales</taxon>
        <taxon>Poxviridae</taxon>
        <taxon>Chordopoxvirinae</taxon>
        <taxon>Cervidpoxvirus</taxon>
        <taxon>Cervidpoxvirus muledeerpox</taxon>
        <taxon>Mule deerpox virus</taxon>
    </lineage>
</organism>